<keyword evidence="4 8" id="KW-0479">Metal-binding</keyword>
<feature type="binding site" evidence="8">
    <location>
        <position position="132"/>
    </location>
    <ligand>
        <name>Zn(2+)</name>
        <dbReference type="ChEBI" id="CHEBI:29105"/>
    </ligand>
</feature>
<dbReference type="InterPro" id="IPR016305">
    <property type="entry name" value="Mannose-6-P_Isomerase"/>
</dbReference>
<evidence type="ECO:0000256" key="8">
    <source>
        <dbReference type="PIRSR" id="PIRSR001480-2"/>
    </source>
</evidence>
<dbReference type="AlphaFoldDB" id="A0A5J6WBU9"/>
<dbReference type="GO" id="GO:0005829">
    <property type="term" value="C:cytosol"/>
    <property type="evidence" value="ECO:0007669"/>
    <property type="project" value="TreeGrafter"/>
</dbReference>
<dbReference type="GO" id="GO:0009298">
    <property type="term" value="P:GDP-mannose biosynthetic process"/>
    <property type="evidence" value="ECO:0007669"/>
    <property type="project" value="InterPro"/>
</dbReference>
<dbReference type="InterPro" id="IPR011051">
    <property type="entry name" value="RmlC_Cupin_sf"/>
</dbReference>
<evidence type="ECO:0000256" key="5">
    <source>
        <dbReference type="ARBA" id="ARBA00022833"/>
    </source>
</evidence>
<dbReference type="GO" id="GO:0004476">
    <property type="term" value="F:mannose-6-phosphate isomerase activity"/>
    <property type="evidence" value="ECO:0007669"/>
    <property type="project" value="UniProtKB-EC"/>
</dbReference>
<dbReference type="Pfam" id="PF20511">
    <property type="entry name" value="PMI_typeI_cat"/>
    <property type="match status" value="1"/>
</dbReference>
<dbReference type="PIRSF" id="PIRSF001480">
    <property type="entry name" value="Mannose-6-phosphate_isomerase"/>
    <property type="match status" value="1"/>
</dbReference>
<accession>A0A5J6WBU9</accession>
<organism evidence="10 11">
    <name type="scientific">Borrelia maritima</name>
    <dbReference type="NCBI Taxonomy" id="2761123"/>
    <lineage>
        <taxon>Bacteria</taxon>
        <taxon>Pseudomonadati</taxon>
        <taxon>Spirochaetota</taxon>
        <taxon>Spirochaetia</taxon>
        <taxon>Spirochaetales</taxon>
        <taxon>Borreliaceae</taxon>
        <taxon>Borrelia</taxon>
    </lineage>
</organism>
<dbReference type="EMBL" id="CP044535">
    <property type="protein sequence ID" value="QFI14531.1"/>
    <property type="molecule type" value="Genomic_DNA"/>
</dbReference>
<dbReference type="Gene3D" id="1.10.441.10">
    <property type="entry name" value="Phosphomannose Isomerase, domain 2"/>
    <property type="match status" value="1"/>
</dbReference>
<gene>
    <name evidence="10" type="primary">manA</name>
    <name evidence="10" type="ORF">DB723_02005</name>
</gene>
<dbReference type="EC" id="5.3.1.8" evidence="3"/>
<dbReference type="SUPFAM" id="SSF51182">
    <property type="entry name" value="RmlC-like cupins"/>
    <property type="match status" value="1"/>
</dbReference>
<evidence type="ECO:0000259" key="9">
    <source>
        <dbReference type="Pfam" id="PF20511"/>
    </source>
</evidence>
<evidence type="ECO:0000313" key="11">
    <source>
        <dbReference type="Proteomes" id="UP000326393"/>
    </source>
</evidence>
<dbReference type="NCBIfam" id="TIGR00218">
    <property type="entry name" value="manA"/>
    <property type="match status" value="1"/>
</dbReference>
<comment type="similarity">
    <text evidence="2">Belongs to the mannose-6-phosphate isomerase type 1 family.</text>
</comment>
<evidence type="ECO:0000313" key="10">
    <source>
        <dbReference type="EMBL" id="QFI14531.1"/>
    </source>
</evidence>
<proteinExistence type="inferred from homology"/>
<dbReference type="PRINTS" id="PR00714">
    <property type="entry name" value="MAN6PISMRASE"/>
</dbReference>
<evidence type="ECO:0000256" key="3">
    <source>
        <dbReference type="ARBA" id="ARBA00011956"/>
    </source>
</evidence>
<feature type="binding site" evidence="8">
    <location>
        <position position="97"/>
    </location>
    <ligand>
        <name>Zn(2+)</name>
        <dbReference type="ChEBI" id="CHEBI:29105"/>
    </ligand>
</feature>
<dbReference type="GO" id="GO:0008270">
    <property type="term" value="F:zinc ion binding"/>
    <property type="evidence" value="ECO:0007669"/>
    <property type="project" value="InterPro"/>
</dbReference>
<evidence type="ECO:0000256" key="1">
    <source>
        <dbReference type="ARBA" id="ARBA00000757"/>
    </source>
</evidence>
<name>A0A5J6WBU9_9SPIR</name>
<reference evidence="10 11" key="2">
    <citation type="journal article" date="2020" name="Int. J. Syst. Evol. Microbiol.">
        <title>Borrelia maritima sp. nov., a novel species of the Borrelia burgdorferi sensu lato complex, occupying a basal position to North American species.</title>
        <authorList>
            <person name="Margos G."/>
            <person name="Fedorova N."/>
            <person name="Becker N.S."/>
            <person name="Kleinjan J.E."/>
            <person name="Marosevic D."/>
            <person name="Krebs S."/>
            <person name="Hui L."/>
            <person name="Fingerle V."/>
            <person name="Lane R.S."/>
        </authorList>
    </citation>
    <scope>NUCLEOTIDE SEQUENCE [LARGE SCALE GENOMIC DNA]</scope>
    <source>
        <strain evidence="10 11">CA690</strain>
    </source>
</reference>
<dbReference type="PANTHER" id="PTHR10309">
    <property type="entry name" value="MANNOSE-6-PHOSPHATE ISOMERASE"/>
    <property type="match status" value="1"/>
</dbReference>
<evidence type="ECO:0000256" key="6">
    <source>
        <dbReference type="ARBA" id="ARBA00023235"/>
    </source>
</evidence>
<comment type="cofactor">
    <cofactor evidence="8">
        <name>Zn(2+)</name>
        <dbReference type="ChEBI" id="CHEBI:29105"/>
    </cofactor>
    <text evidence="8">Binds 1 zinc ion per subunit.</text>
</comment>
<feature type="domain" description="Phosphomannose isomerase type I catalytic" evidence="9">
    <location>
        <begin position="7"/>
        <end position="148"/>
    </location>
</feature>
<dbReference type="RefSeq" id="WP_151552122.1">
    <property type="nucleotide sequence ID" value="NZ_CP044535.1"/>
</dbReference>
<evidence type="ECO:0000256" key="2">
    <source>
        <dbReference type="ARBA" id="ARBA00010772"/>
    </source>
</evidence>
<dbReference type="OrthoDB" id="9792649at2"/>
<dbReference type="InterPro" id="IPR014710">
    <property type="entry name" value="RmlC-like_jellyroll"/>
</dbReference>
<keyword evidence="6 10" id="KW-0413">Isomerase</keyword>
<evidence type="ECO:0000256" key="4">
    <source>
        <dbReference type="ARBA" id="ARBA00022723"/>
    </source>
</evidence>
<keyword evidence="11" id="KW-1185">Reference proteome</keyword>
<protein>
    <recommendedName>
        <fullName evidence="3">mannose-6-phosphate isomerase</fullName>
        <ecNumber evidence="3">5.3.1.8</ecNumber>
    </recommendedName>
</protein>
<dbReference type="PANTHER" id="PTHR10309:SF0">
    <property type="entry name" value="MANNOSE-6-PHOSPHATE ISOMERASE"/>
    <property type="match status" value="1"/>
</dbReference>
<comment type="catalytic activity">
    <reaction evidence="1">
        <text>D-mannose 6-phosphate = D-fructose 6-phosphate</text>
        <dbReference type="Rhea" id="RHEA:12356"/>
        <dbReference type="ChEBI" id="CHEBI:58735"/>
        <dbReference type="ChEBI" id="CHEBI:61527"/>
        <dbReference type="EC" id="5.3.1.8"/>
    </reaction>
</comment>
<dbReference type="CDD" id="cd07011">
    <property type="entry name" value="cupin_PMI_type_I_N"/>
    <property type="match status" value="1"/>
</dbReference>
<dbReference type="InterPro" id="IPR046457">
    <property type="entry name" value="PMI_typeI_cat"/>
</dbReference>
<feature type="binding site" evidence="8">
    <location>
        <position position="243"/>
    </location>
    <ligand>
        <name>Zn(2+)</name>
        <dbReference type="ChEBI" id="CHEBI:29105"/>
    </ligand>
</feature>
<keyword evidence="5 8" id="KW-0862">Zinc</keyword>
<dbReference type="GO" id="GO:0005975">
    <property type="term" value="P:carbohydrate metabolic process"/>
    <property type="evidence" value="ECO:0007669"/>
    <property type="project" value="InterPro"/>
</dbReference>
<dbReference type="KEGG" id="bmat:DB723_02005"/>
<evidence type="ECO:0000256" key="7">
    <source>
        <dbReference type="PIRSR" id="PIRSR001480-1"/>
    </source>
</evidence>
<dbReference type="Gene3D" id="2.60.120.10">
    <property type="entry name" value="Jelly Rolls"/>
    <property type="match status" value="2"/>
</dbReference>
<sequence>MNEDNIFLMKNNIKEYDWGGISFIPNLLGDKIDGRPKAEMWLGAHKTFSSKILYRNEYVLLSDFLEDHKELLGCSNGEFPFLFKVLSASKPLSIQIHPSKDFALKGFESENNKGIDINDPKRTYKDKNPKIELIYALSDFYALKGFLPLDEIKKICETLELNFDFQSHIGFVKTIFELQTHELEKIIEKILKNLNLIDNFRGYWFNEIYNIYGIDVGLLVFLGMNILKLKPGEVFYTNSQEVHAYLKGDCIELMTNSDNVIRAGLTTKYIDKEEMLRVGQFEEGNLSFLSPDFQNSFNVFRLPNTNLKLIEKKINESICINRNSPMVLLVLDGCVSINKSLNLNKGESIFIGKKAKNLFINGDGQAFIAGFDQD</sequence>
<dbReference type="InterPro" id="IPR001250">
    <property type="entry name" value="Man6P_Isoase-1"/>
</dbReference>
<feature type="binding site" evidence="8">
    <location>
        <position position="95"/>
    </location>
    <ligand>
        <name>Zn(2+)</name>
        <dbReference type="ChEBI" id="CHEBI:29105"/>
    </ligand>
</feature>
<dbReference type="Proteomes" id="UP000326393">
    <property type="component" value="Chromosome"/>
</dbReference>
<reference evidence="11" key="1">
    <citation type="submission" date="2019-10" db="EMBL/GenBank/DDBJ databases">
        <title>Borrelia maritima sp. nov., a novel species of the Borrelia burgdorferi sensu lato complex, occupies a basal position to North American species.</title>
        <authorList>
            <person name="Margos G."/>
            <person name="Fedorova N."/>
            <person name="Becker N.S."/>
            <person name="Kleinjan J.E."/>
            <person name="Marosevic D."/>
            <person name="Krebs S."/>
            <person name="Hui L."/>
            <person name="Fingerle V."/>
            <person name="Lane R.S."/>
        </authorList>
    </citation>
    <scope>NUCLEOTIDE SEQUENCE [LARGE SCALE GENOMIC DNA]</scope>
    <source>
        <strain evidence="11">CA690</strain>
    </source>
</reference>
<feature type="active site" evidence="7">
    <location>
        <position position="262"/>
    </location>
</feature>